<keyword evidence="10" id="KW-1185">Reference proteome</keyword>
<keyword evidence="3 6" id="KW-0489">Methyltransferase</keyword>
<comment type="subcellular location">
    <subcellularLocation>
        <location evidence="6">Cytoplasm</location>
    </subcellularLocation>
</comment>
<name>A0ABU0W836_9GAMM</name>
<dbReference type="InterPro" id="IPR002052">
    <property type="entry name" value="DNA_methylase_N6_adenine_CS"/>
</dbReference>
<dbReference type="PROSITE" id="PS51165">
    <property type="entry name" value="THUMP"/>
    <property type="match status" value="1"/>
</dbReference>
<reference evidence="9 10" key="1">
    <citation type="submission" date="2023-08" db="EMBL/GenBank/DDBJ databases">
        <title>Whole-genome sequencing of halo(alkali)philic microorganisms from hypersaline lakes.</title>
        <authorList>
            <person name="Sorokin D.Y."/>
            <person name="Abbas B."/>
            <person name="Merkel A.Y."/>
        </authorList>
    </citation>
    <scope>NUCLEOTIDE SEQUENCE [LARGE SCALE GENOMIC DNA]</scope>
    <source>
        <strain evidence="9 10">AB-CW4</strain>
    </source>
</reference>
<dbReference type="InterPro" id="IPR054170">
    <property type="entry name" value="RlmL_1st"/>
</dbReference>
<dbReference type="InterPro" id="IPR019614">
    <property type="entry name" value="SAM-dep_methyl-trfase"/>
</dbReference>
<dbReference type="Gene3D" id="3.30.2130.30">
    <property type="match status" value="1"/>
</dbReference>
<dbReference type="InterPro" id="IPR004114">
    <property type="entry name" value="THUMP_dom"/>
</dbReference>
<dbReference type="Gene3D" id="3.40.50.150">
    <property type="entry name" value="Vaccinia Virus protein VP39"/>
    <property type="match status" value="2"/>
</dbReference>
<dbReference type="EC" id="2.1.1.173" evidence="6"/>
<dbReference type="GO" id="GO:0052915">
    <property type="term" value="F:23S rRNA (guanine(2445)-N(2))-methyltransferase activity"/>
    <property type="evidence" value="ECO:0007669"/>
    <property type="project" value="UniProtKB-EC"/>
</dbReference>
<dbReference type="InterPro" id="IPR029063">
    <property type="entry name" value="SAM-dependent_MTases_sf"/>
</dbReference>
<evidence type="ECO:0000256" key="2">
    <source>
        <dbReference type="ARBA" id="ARBA00022552"/>
    </source>
</evidence>
<comment type="similarity">
    <text evidence="6">Belongs to the methyltransferase superfamily. RlmKL family.</text>
</comment>
<evidence type="ECO:0000256" key="3">
    <source>
        <dbReference type="ARBA" id="ARBA00022603"/>
    </source>
</evidence>
<dbReference type="Pfam" id="PF22020">
    <property type="entry name" value="RlmL_1st"/>
    <property type="match status" value="1"/>
</dbReference>
<dbReference type="PROSITE" id="PS00092">
    <property type="entry name" value="N6_MTASE"/>
    <property type="match status" value="1"/>
</dbReference>
<sequence>MEVNFLCPPHCGPWLEKELAALGITVSQRAGRLIAGEGELAAIYRACLYSRVAARILVPIAEGPAHSDETLMQTLTDIDWAGQMIDGDSLAIDFRGTGGWINHSRFGRQRVKDGIVDSLRAAGREHPPLKPEAPDLLVFAHFDGQRIRLYRDLGAGPLHQRGYRKQAGGAPIKENLAAALLMAAGWPEHEHLLDPFCGSGTLVIEAALMKGGIAPGLYRRRWGFRGWPAHEAAEWQRQKSHARSELEQLDLSDCRLAGYDHDPAAITAARANAAAAGLEDWLIFTRREMAELKAPPGTESGLVISNPPYGERLEEREDLPALFTLLGERLRGPLKGWRYALLATEPDLLRHTGLDRRREYRFRNGPLDCKLVELWPPPPREGRDMENRLLKNLKHLRRWARREETDAFRVYDADIPEFALAVDCYGEHALVQEYAPPREIPADKAERRLAAGVAAVARALEIPGENIHLRTRRPQKGREQYTRLGNRGLELTVQEGPARFIVNLSDYTDSGLFLDHRPVRRWIRERAEGQRFLNLFAYTATATVHAALGGAAHTTSVDLNRNYLAWGQRNLALNGFDGDNHAFVRADCLEWLKQQKQQWDLILLDPPTFSNSSRMDDTLDIQRDHPALIRHALQVLAPGGLLIFSCNRRDFRLQLDDDGLQVQDMTARSIPEDFKRNQRIHHCWFISKAEKV</sequence>
<gene>
    <name evidence="9" type="primary">rlmKL</name>
    <name evidence="6" type="synonym">rlmL</name>
    <name evidence="9" type="ORF">RBH19_07055</name>
</gene>
<dbReference type="Gene3D" id="3.30.750.80">
    <property type="entry name" value="RNA methyltransferase domain (HRMD) like"/>
    <property type="match status" value="1"/>
</dbReference>
<dbReference type="EMBL" id="JAVDDT010000003">
    <property type="protein sequence ID" value="MDQ2069625.1"/>
    <property type="molecule type" value="Genomic_DNA"/>
</dbReference>
<dbReference type="Pfam" id="PF10672">
    <property type="entry name" value="Methyltrans_SAM"/>
    <property type="match status" value="1"/>
</dbReference>
<dbReference type="CDD" id="cd11715">
    <property type="entry name" value="THUMP_AdoMetMT"/>
    <property type="match status" value="1"/>
</dbReference>
<keyword evidence="4 6" id="KW-0808">Transferase</keyword>
<comment type="catalytic activity">
    <reaction evidence="6">
        <text>guanosine(2445) in 23S rRNA + S-adenosyl-L-methionine = N(2)-methylguanosine(2445) in 23S rRNA + S-adenosyl-L-homocysteine + H(+)</text>
        <dbReference type="Rhea" id="RHEA:42740"/>
        <dbReference type="Rhea" id="RHEA-COMP:10215"/>
        <dbReference type="Rhea" id="RHEA-COMP:10216"/>
        <dbReference type="ChEBI" id="CHEBI:15378"/>
        <dbReference type="ChEBI" id="CHEBI:57856"/>
        <dbReference type="ChEBI" id="CHEBI:59789"/>
        <dbReference type="ChEBI" id="CHEBI:74269"/>
        <dbReference type="ChEBI" id="CHEBI:74481"/>
        <dbReference type="EC" id="2.1.1.173"/>
    </reaction>
</comment>
<dbReference type="InterPro" id="IPR017244">
    <property type="entry name" value="23SrRNA_methyltr_KL"/>
</dbReference>
<organism evidence="9 10">
    <name type="scientific">Natronospira bacteriovora</name>
    <dbReference type="NCBI Taxonomy" id="3069753"/>
    <lineage>
        <taxon>Bacteria</taxon>
        <taxon>Pseudomonadati</taxon>
        <taxon>Pseudomonadota</taxon>
        <taxon>Gammaproteobacteria</taxon>
        <taxon>Natronospirales</taxon>
        <taxon>Natronospiraceae</taxon>
        <taxon>Natronospira</taxon>
    </lineage>
</organism>
<protein>
    <recommendedName>
        <fullName evidence="6">Ribosomal RNA large subunit methyltransferase K/L</fullName>
    </recommendedName>
    <domain>
        <recommendedName>
            <fullName evidence="6">23S rRNA m2G2445 methyltransferase</fullName>
            <ecNumber evidence="6">2.1.1.173</ecNumber>
        </recommendedName>
        <alternativeName>
            <fullName evidence="6">rRNA (guanine-N(2)-)-methyltransferase RlmL</fullName>
        </alternativeName>
    </domain>
    <domain>
        <recommendedName>
            <fullName evidence="6">23S rRNA m7G2069 methyltransferase</fullName>
            <ecNumber evidence="6">2.1.1.264</ecNumber>
        </recommendedName>
        <alternativeName>
            <fullName evidence="6">rRNA (guanine-N(7)-)-methyltransferase RlmK</fullName>
        </alternativeName>
    </domain>
</protein>
<proteinExistence type="inferred from homology"/>
<keyword evidence="7" id="KW-0694">RNA-binding</keyword>
<dbReference type="Pfam" id="PF01170">
    <property type="entry name" value="UPF0020"/>
    <property type="match status" value="1"/>
</dbReference>
<dbReference type="RefSeq" id="WP_306728122.1">
    <property type="nucleotide sequence ID" value="NZ_JAVDDT010000003.1"/>
</dbReference>
<dbReference type="PANTHER" id="PTHR47313:SF1">
    <property type="entry name" value="RIBOSOMAL RNA LARGE SUBUNIT METHYLTRANSFERASE K_L"/>
    <property type="match status" value="1"/>
</dbReference>
<keyword evidence="2 6" id="KW-0698">rRNA processing</keyword>
<dbReference type="EC" id="2.1.1.264" evidence="6"/>
<evidence type="ECO:0000259" key="8">
    <source>
        <dbReference type="PROSITE" id="PS51165"/>
    </source>
</evidence>
<evidence type="ECO:0000256" key="4">
    <source>
        <dbReference type="ARBA" id="ARBA00022679"/>
    </source>
</evidence>
<accession>A0ABU0W836</accession>
<dbReference type="PIRSF" id="PIRSF037618">
    <property type="entry name" value="RNA_Mtase_bacteria_prd"/>
    <property type="match status" value="1"/>
</dbReference>
<keyword evidence="1 6" id="KW-0963">Cytoplasm</keyword>
<evidence type="ECO:0000313" key="10">
    <source>
        <dbReference type="Proteomes" id="UP001239019"/>
    </source>
</evidence>
<dbReference type="Proteomes" id="UP001239019">
    <property type="component" value="Unassembled WGS sequence"/>
</dbReference>
<evidence type="ECO:0000313" key="9">
    <source>
        <dbReference type="EMBL" id="MDQ2069625.1"/>
    </source>
</evidence>
<dbReference type="InterPro" id="IPR000241">
    <property type="entry name" value="RlmKL-like_Mtase"/>
</dbReference>
<dbReference type="SUPFAM" id="SSF53335">
    <property type="entry name" value="S-adenosyl-L-methionine-dependent methyltransferases"/>
    <property type="match status" value="2"/>
</dbReference>
<feature type="domain" description="THUMP" evidence="8">
    <location>
        <begin position="42"/>
        <end position="153"/>
    </location>
</feature>
<comment type="caution">
    <text evidence="9">The sequence shown here is derived from an EMBL/GenBank/DDBJ whole genome shotgun (WGS) entry which is preliminary data.</text>
</comment>
<comment type="function">
    <text evidence="6">Specifically methylates the guanine in position 2445 (m2G2445) and the guanine in position 2069 (m7G2069) of 23S rRNA.</text>
</comment>
<dbReference type="InterPro" id="IPR053943">
    <property type="entry name" value="RlmKL-like_Mtase_CS"/>
</dbReference>
<evidence type="ECO:0000256" key="7">
    <source>
        <dbReference type="PROSITE-ProRule" id="PRU00529"/>
    </source>
</evidence>
<keyword evidence="5 6" id="KW-0949">S-adenosyl-L-methionine</keyword>
<evidence type="ECO:0000256" key="6">
    <source>
        <dbReference type="HAMAP-Rule" id="MF_01858"/>
    </source>
</evidence>
<comment type="catalytic activity">
    <reaction evidence="6">
        <text>guanosine(2069) in 23S rRNA + S-adenosyl-L-methionine = N(2)-methylguanosine(2069) in 23S rRNA + S-adenosyl-L-homocysteine + H(+)</text>
        <dbReference type="Rhea" id="RHEA:43772"/>
        <dbReference type="Rhea" id="RHEA-COMP:10688"/>
        <dbReference type="Rhea" id="RHEA-COMP:10689"/>
        <dbReference type="ChEBI" id="CHEBI:15378"/>
        <dbReference type="ChEBI" id="CHEBI:57856"/>
        <dbReference type="ChEBI" id="CHEBI:59789"/>
        <dbReference type="ChEBI" id="CHEBI:74269"/>
        <dbReference type="ChEBI" id="CHEBI:74481"/>
        <dbReference type="EC" id="2.1.1.264"/>
    </reaction>
</comment>
<dbReference type="PANTHER" id="PTHR47313">
    <property type="entry name" value="RIBOSOMAL RNA LARGE SUBUNIT METHYLTRANSFERASE K/L"/>
    <property type="match status" value="1"/>
</dbReference>
<dbReference type="NCBIfam" id="NF008748">
    <property type="entry name" value="PRK11783.1"/>
    <property type="match status" value="1"/>
</dbReference>
<dbReference type="PROSITE" id="PS01261">
    <property type="entry name" value="UPF0020"/>
    <property type="match status" value="1"/>
</dbReference>
<dbReference type="HAMAP" id="MF_01858">
    <property type="entry name" value="23SrRNA_methyltr_KL"/>
    <property type="match status" value="1"/>
</dbReference>
<dbReference type="CDD" id="cd02440">
    <property type="entry name" value="AdoMet_MTases"/>
    <property type="match status" value="1"/>
</dbReference>
<evidence type="ECO:0000256" key="5">
    <source>
        <dbReference type="ARBA" id="ARBA00022691"/>
    </source>
</evidence>
<dbReference type="SMART" id="SM00981">
    <property type="entry name" value="THUMP"/>
    <property type="match status" value="1"/>
</dbReference>
<evidence type="ECO:0000256" key="1">
    <source>
        <dbReference type="ARBA" id="ARBA00022490"/>
    </source>
</evidence>